<name>A0A552UA86_9SPHN</name>
<protein>
    <submittedName>
        <fullName evidence="2">Uncharacterized protein</fullName>
    </submittedName>
</protein>
<gene>
    <name evidence="2" type="ORF">FMM06_15875</name>
</gene>
<comment type="caution">
    <text evidence="2">The sequence shown here is derived from an EMBL/GenBank/DDBJ whole genome shotgun (WGS) entry which is preliminary data.</text>
</comment>
<dbReference type="OrthoDB" id="7597109at2"/>
<sequence>MRAALVALLIATSALAAPKPSKIAITPASADAAVLVRAPRLPVTYTLGISRFDPVAQNLLTGTFSGGWVNMVIDGGAPGQSYVLRKLKPGTYVVRDVSQQEYWAVCFGDATRQFSVGPGQLLFLGDFDGATPIAELHANVRANPGHGSAKQDTIHHYLDKVTPPRLAEPDAVALAEAAAWLKAESPGTTVTPVAATLTPTKFGTGVTLFGQRACGGYFKKKVAEAPAQ</sequence>
<evidence type="ECO:0000313" key="2">
    <source>
        <dbReference type="EMBL" id="TRW15123.1"/>
    </source>
</evidence>
<reference evidence="2 3" key="1">
    <citation type="submission" date="2019-07" db="EMBL/GenBank/DDBJ databases">
        <title>Novel species isolated from glacier.</title>
        <authorList>
            <person name="Liu Q."/>
            <person name="Xin Y.-H."/>
        </authorList>
    </citation>
    <scope>NUCLEOTIDE SEQUENCE [LARGE SCALE GENOMIC DNA]</scope>
    <source>
        <strain evidence="2 3">LB1R16</strain>
    </source>
</reference>
<dbReference type="EMBL" id="VJWA01000002">
    <property type="protein sequence ID" value="TRW15123.1"/>
    <property type="molecule type" value="Genomic_DNA"/>
</dbReference>
<evidence type="ECO:0000256" key="1">
    <source>
        <dbReference type="SAM" id="SignalP"/>
    </source>
</evidence>
<evidence type="ECO:0000313" key="3">
    <source>
        <dbReference type="Proteomes" id="UP000317894"/>
    </source>
</evidence>
<accession>A0A552UA86</accession>
<keyword evidence="1" id="KW-0732">Signal</keyword>
<keyword evidence="3" id="KW-1185">Reference proteome</keyword>
<feature type="chain" id="PRO_5022045930" evidence="1">
    <location>
        <begin position="17"/>
        <end position="228"/>
    </location>
</feature>
<dbReference type="Proteomes" id="UP000317894">
    <property type="component" value="Unassembled WGS sequence"/>
</dbReference>
<organism evidence="2 3">
    <name type="scientific">Glacieibacterium frigidum</name>
    <dbReference type="NCBI Taxonomy" id="2593303"/>
    <lineage>
        <taxon>Bacteria</taxon>
        <taxon>Pseudomonadati</taxon>
        <taxon>Pseudomonadota</taxon>
        <taxon>Alphaproteobacteria</taxon>
        <taxon>Sphingomonadales</taxon>
        <taxon>Sphingosinicellaceae</taxon>
        <taxon>Glacieibacterium</taxon>
    </lineage>
</organism>
<dbReference type="RefSeq" id="WP_144335292.1">
    <property type="nucleotide sequence ID" value="NZ_VJWA01000002.1"/>
</dbReference>
<dbReference type="AlphaFoldDB" id="A0A552UA86"/>
<feature type="signal peptide" evidence="1">
    <location>
        <begin position="1"/>
        <end position="16"/>
    </location>
</feature>
<proteinExistence type="predicted"/>